<gene>
    <name evidence="3" type="ORF">LGLO00237_LOCUS26304</name>
</gene>
<dbReference type="EMBL" id="HBIV01036895">
    <property type="protein sequence ID" value="CAE0674530.1"/>
    <property type="molecule type" value="Transcribed_RNA"/>
</dbReference>
<keyword evidence="2" id="KW-1133">Transmembrane helix</keyword>
<feature type="transmembrane region" description="Helical" evidence="2">
    <location>
        <begin position="82"/>
        <end position="107"/>
    </location>
</feature>
<organism evidence="3">
    <name type="scientific">Lotharella globosa</name>
    <dbReference type="NCBI Taxonomy" id="91324"/>
    <lineage>
        <taxon>Eukaryota</taxon>
        <taxon>Sar</taxon>
        <taxon>Rhizaria</taxon>
        <taxon>Cercozoa</taxon>
        <taxon>Chlorarachniophyceae</taxon>
        <taxon>Lotharella</taxon>
    </lineage>
</organism>
<feature type="region of interest" description="Disordered" evidence="1">
    <location>
        <begin position="113"/>
        <end position="143"/>
    </location>
</feature>
<accession>A0A6U2Y5X0</accession>
<evidence type="ECO:0000256" key="2">
    <source>
        <dbReference type="SAM" id="Phobius"/>
    </source>
</evidence>
<proteinExistence type="predicted"/>
<sequence>MSDLWESRLEAIALAQIALSILGNVGVPSGANVAVGMFAYLNSRKDARDLLISAAIHIGSILADIIMLCLHGSEWSSAGHEVAFGMSMIIINLFAKVAAILVMGMLFEEARSSGSNQKGTFSEIDDTKDIDYEPGGNGSYQND</sequence>
<evidence type="ECO:0000313" key="3">
    <source>
        <dbReference type="EMBL" id="CAE0674530.1"/>
    </source>
</evidence>
<feature type="transmembrane region" description="Helical" evidence="2">
    <location>
        <begin position="12"/>
        <end position="38"/>
    </location>
</feature>
<feature type="transmembrane region" description="Helical" evidence="2">
    <location>
        <begin position="50"/>
        <end position="70"/>
    </location>
</feature>
<keyword evidence="2" id="KW-0812">Transmembrane</keyword>
<dbReference type="AlphaFoldDB" id="A0A6U2Y5X0"/>
<name>A0A6U2Y5X0_9EUKA</name>
<keyword evidence="2" id="KW-0472">Membrane</keyword>
<reference evidence="3" key="1">
    <citation type="submission" date="2021-01" db="EMBL/GenBank/DDBJ databases">
        <authorList>
            <person name="Corre E."/>
            <person name="Pelletier E."/>
            <person name="Niang G."/>
            <person name="Scheremetjew M."/>
            <person name="Finn R."/>
            <person name="Kale V."/>
            <person name="Holt S."/>
            <person name="Cochrane G."/>
            <person name="Meng A."/>
            <person name="Brown T."/>
            <person name="Cohen L."/>
        </authorList>
    </citation>
    <scope>NUCLEOTIDE SEQUENCE</scope>
    <source>
        <strain evidence="3">CCCM811</strain>
    </source>
</reference>
<evidence type="ECO:0000256" key="1">
    <source>
        <dbReference type="SAM" id="MobiDB-lite"/>
    </source>
</evidence>
<protein>
    <submittedName>
        <fullName evidence="3">Uncharacterized protein</fullName>
    </submittedName>
</protein>